<dbReference type="GO" id="GO:0046870">
    <property type="term" value="F:cadmium ion binding"/>
    <property type="evidence" value="ECO:0007669"/>
    <property type="project" value="TreeGrafter"/>
</dbReference>
<name>V5WGG5_9SPIO</name>
<feature type="compositionally biased region" description="Basic and acidic residues" evidence="2">
    <location>
        <begin position="207"/>
        <end position="236"/>
    </location>
</feature>
<dbReference type="HOGENOM" id="CLU_102553_1_0_12"/>
<evidence type="ECO:0000313" key="3">
    <source>
        <dbReference type="EMBL" id="AHC14256.1"/>
    </source>
</evidence>
<dbReference type="GO" id="GO:1990170">
    <property type="term" value="P:stress response to cadmium ion"/>
    <property type="evidence" value="ECO:0007669"/>
    <property type="project" value="TreeGrafter"/>
</dbReference>
<dbReference type="GO" id="GO:1990169">
    <property type="term" value="P:stress response to copper ion"/>
    <property type="evidence" value="ECO:0007669"/>
    <property type="project" value="TreeGrafter"/>
</dbReference>
<dbReference type="eggNOG" id="COG3880">
    <property type="taxonomic scope" value="Bacteria"/>
</dbReference>
<feature type="region of interest" description="Disordered" evidence="2">
    <location>
        <begin position="1"/>
        <end position="24"/>
    </location>
</feature>
<keyword evidence="4" id="KW-1185">Reference proteome</keyword>
<feature type="coiled-coil region" evidence="1">
    <location>
        <begin position="152"/>
        <end position="187"/>
    </location>
</feature>
<protein>
    <submittedName>
        <fullName evidence="3">Nucleotide excision repair protein</fullName>
    </submittedName>
</protein>
<sequence length="236" mass="25701">MSNSEDKNSPNPEEAAGTGRDESAASESAGVCEICSSDEHILVLRQMLGKKERTVNICTNCASILGIERPESGIRPQTGDLLTAVLDPGGVGPRDSRVCDSCGISYAEIRRQGLAGCARCYDVFKSEITALLRRVTNRNSHRGKLPRRLWRVKSLLIEKPELELELRRALEQENYELAARLRAAIAELEGEEKPSGRPLSHGAGKAPADENGREDGKAREEGSAAEEGKPRGDEHE</sequence>
<reference evidence="3 4" key="1">
    <citation type="journal article" date="2015" name="Stand. Genomic Sci.">
        <title>Complete genome sequence and description of Salinispira pacifica gen. nov., sp. nov., a novel spirochaete isolated form a hypersaline microbial mat.</title>
        <authorList>
            <person name="Ben Hania W."/>
            <person name="Joseph M."/>
            <person name="Schumann P."/>
            <person name="Bunk B."/>
            <person name="Fiebig A."/>
            <person name="Sproer C."/>
            <person name="Klenk H.P."/>
            <person name="Fardeau M.L."/>
            <person name="Spring S."/>
        </authorList>
    </citation>
    <scope>NUCLEOTIDE SEQUENCE [LARGE SCALE GENOMIC DNA]</scope>
    <source>
        <strain evidence="3 4">L21-RPul-D2</strain>
    </source>
</reference>
<dbReference type="GO" id="GO:0008270">
    <property type="term" value="F:zinc ion binding"/>
    <property type="evidence" value="ECO:0007669"/>
    <property type="project" value="TreeGrafter"/>
</dbReference>
<dbReference type="STRING" id="1307761.L21SP2_0834"/>
<dbReference type="KEGG" id="slr:L21SP2_0834"/>
<dbReference type="PANTHER" id="PTHR38430">
    <property type="entry name" value="PROTEIN-ARGININE KINASE ACTIVATOR PROTEIN"/>
    <property type="match status" value="1"/>
</dbReference>
<dbReference type="AlphaFoldDB" id="V5WGG5"/>
<proteinExistence type="predicted"/>
<feature type="region of interest" description="Disordered" evidence="2">
    <location>
        <begin position="189"/>
        <end position="236"/>
    </location>
</feature>
<dbReference type="PANTHER" id="PTHR38430:SF1">
    <property type="entry name" value="PROTEIN-ARGININE KINASE ACTIVATOR PROTEIN"/>
    <property type="match status" value="1"/>
</dbReference>
<dbReference type="GO" id="GO:0005507">
    <property type="term" value="F:copper ion binding"/>
    <property type="evidence" value="ECO:0007669"/>
    <property type="project" value="TreeGrafter"/>
</dbReference>
<dbReference type="GO" id="GO:0050897">
    <property type="term" value="F:cobalt ion binding"/>
    <property type="evidence" value="ECO:0007669"/>
    <property type="project" value="TreeGrafter"/>
</dbReference>
<gene>
    <name evidence="3" type="ORF">L21SP2_0834</name>
</gene>
<dbReference type="Proteomes" id="UP000018680">
    <property type="component" value="Chromosome"/>
</dbReference>
<dbReference type="RefSeq" id="WP_024267187.1">
    <property type="nucleotide sequence ID" value="NC_023035.1"/>
</dbReference>
<dbReference type="EMBL" id="CP006939">
    <property type="protein sequence ID" value="AHC14256.1"/>
    <property type="molecule type" value="Genomic_DNA"/>
</dbReference>
<keyword evidence="1" id="KW-0175">Coiled coil</keyword>
<accession>V5WGG5</accession>
<dbReference type="InterPro" id="IPR025542">
    <property type="entry name" value="YacH"/>
</dbReference>
<evidence type="ECO:0000256" key="1">
    <source>
        <dbReference type="SAM" id="Coils"/>
    </source>
</evidence>
<organism evidence="3 4">
    <name type="scientific">Salinispira pacifica</name>
    <dbReference type="NCBI Taxonomy" id="1307761"/>
    <lineage>
        <taxon>Bacteria</taxon>
        <taxon>Pseudomonadati</taxon>
        <taxon>Spirochaetota</taxon>
        <taxon>Spirochaetia</taxon>
        <taxon>Spirochaetales</taxon>
        <taxon>Spirochaetaceae</taxon>
        <taxon>Salinispira</taxon>
    </lineage>
</organism>
<evidence type="ECO:0000256" key="2">
    <source>
        <dbReference type="SAM" id="MobiDB-lite"/>
    </source>
</evidence>
<dbReference type="OrthoDB" id="9788704at2"/>
<evidence type="ECO:0000313" key="4">
    <source>
        <dbReference type="Proteomes" id="UP000018680"/>
    </source>
</evidence>